<comment type="caution">
    <text evidence="1">The sequence shown here is derived from an EMBL/GenBank/DDBJ whole genome shotgun (WGS) entry which is preliminary data.</text>
</comment>
<dbReference type="Proteomes" id="UP000593577">
    <property type="component" value="Unassembled WGS sequence"/>
</dbReference>
<protein>
    <submittedName>
        <fullName evidence="1">Uncharacterized protein</fullName>
    </submittedName>
</protein>
<proteinExistence type="predicted"/>
<sequence>MESDNAMLIEAIRNRLATISSVAE</sequence>
<reference evidence="1 2" key="1">
    <citation type="journal article" date="2019" name="Genome Biol. Evol.">
        <title>Insights into the evolution of the New World diploid cottons (Gossypium, subgenus Houzingenia) based on genome sequencing.</title>
        <authorList>
            <person name="Grover C.E."/>
            <person name="Arick M.A. 2nd"/>
            <person name="Thrash A."/>
            <person name="Conover J.L."/>
            <person name="Sanders W.S."/>
            <person name="Peterson D.G."/>
            <person name="Frelichowski J.E."/>
            <person name="Scheffler J.A."/>
            <person name="Scheffler B.E."/>
            <person name="Wendel J.F."/>
        </authorList>
    </citation>
    <scope>NUCLEOTIDE SEQUENCE [LARGE SCALE GENOMIC DNA]</scope>
    <source>
        <strain evidence="1">185</strain>
        <tissue evidence="1">Leaf</tissue>
    </source>
</reference>
<evidence type="ECO:0000313" key="1">
    <source>
        <dbReference type="EMBL" id="MBA0692866.1"/>
    </source>
</evidence>
<dbReference type="AlphaFoldDB" id="A0A7J8XZX9"/>
<organism evidence="1 2">
    <name type="scientific">Gossypium aridum</name>
    <name type="common">American cotton</name>
    <name type="synonym">Erioxylum aridum</name>
    <dbReference type="NCBI Taxonomy" id="34290"/>
    <lineage>
        <taxon>Eukaryota</taxon>
        <taxon>Viridiplantae</taxon>
        <taxon>Streptophyta</taxon>
        <taxon>Embryophyta</taxon>
        <taxon>Tracheophyta</taxon>
        <taxon>Spermatophyta</taxon>
        <taxon>Magnoliopsida</taxon>
        <taxon>eudicotyledons</taxon>
        <taxon>Gunneridae</taxon>
        <taxon>Pentapetalae</taxon>
        <taxon>rosids</taxon>
        <taxon>malvids</taxon>
        <taxon>Malvales</taxon>
        <taxon>Malvaceae</taxon>
        <taxon>Malvoideae</taxon>
        <taxon>Gossypium</taxon>
    </lineage>
</organism>
<accession>A0A7J8XZX9</accession>
<evidence type="ECO:0000313" key="2">
    <source>
        <dbReference type="Proteomes" id="UP000593577"/>
    </source>
</evidence>
<dbReference type="EMBL" id="JABFAA010000009">
    <property type="protein sequence ID" value="MBA0692866.1"/>
    <property type="molecule type" value="Genomic_DNA"/>
</dbReference>
<gene>
    <name evidence="1" type="ORF">Goari_010393</name>
</gene>
<keyword evidence="2" id="KW-1185">Reference proteome</keyword>
<feature type="non-terminal residue" evidence="1">
    <location>
        <position position="24"/>
    </location>
</feature>
<name>A0A7J8XZX9_GOSAI</name>